<name>A0A024FX51_9STRA</name>
<organism evidence="1 2">
    <name type="scientific">Albugo candida</name>
    <dbReference type="NCBI Taxonomy" id="65357"/>
    <lineage>
        <taxon>Eukaryota</taxon>
        <taxon>Sar</taxon>
        <taxon>Stramenopiles</taxon>
        <taxon>Oomycota</taxon>
        <taxon>Peronosporomycetes</taxon>
        <taxon>Albuginales</taxon>
        <taxon>Albuginaceae</taxon>
        <taxon>Albugo</taxon>
    </lineage>
</organism>
<dbReference type="InParanoid" id="A0A024FX51"/>
<evidence type="ECO:0000313" key="2">
    <source>
        <dbReference type="Proteomes" id="UP000053237"/>
    </source>
</evidence>
<proteinExistence type="predicted"/>
<evidence type="ECO:0000313" key="1">
    <source>
        <dbReference type="EMBL" id="CCI11591.1"/>
    </source>
</evidence>
<dbReference type="Proteomes" id="UP000053237">
    <property type="component" value="Unassembled WGS sequence"/>
</dbReference>
<comment type="caution">
    <text evidence="1">The sequence shown here is derived from an EMBL/GenBank/DDBJ whole genome shotgun (WGS) entry which is preliminary data.</text>
</comment>
<sequence length="215" mass="24616">MINLRISYKKLKCKQYHDESALFASVHKSSVYSNAIAKMFQIFLGYSFSMQNLWLGETANTLPIQPDVAFPPWLALFCVCYLFVETCDRKPLVFTYPIDGSDDISAIVSIDHSHHSPCRHDADTRTYVWDLSFHTKHGLSTSPTQHNNHQIRQQQKQYIIVIIIDQQATIIYHLSSIIIEQHHHHGSAKAPLQQICDIYGAEIEYEKGVGCLQIV</sequence>
<dbReference type="EMBL" id="CAIX01001287">
    <property type="protein sequence ID" value="CCI11591.1"/>
    <property type="molecule type" value="Genomic_DNA"/>
</dbReference>
<gene>
    <name evidence="1" type="ORF">BN9_131620</name>
</gene>
<keyword evidence="2" id="KW-1185">Reference proteome</keyword>
<accession>A0A024FX51</accession>
<dbReference type="AlphaFoldDB" id="A0A024FX51"/>
<reference evidence="1 2" key="1">
    <citation type="submission" date="2012-05" db="EMBL/GenBank/DDBJ databases">
        <title>Recombination and specialization in a pathogen metapopulation.</title>
        <authorList>
            <person name="Gardiner A."/>
            <person name="Kemen E."/>
            <person name="Schultz-Larsen T."/>
            <person name="MacLean D."/>
            <person name="Van Oosterhout C."/>
            <person name="Jones J.D.G."/>
        </authorList>
    </citation>
    <scope>NUCLEOTIDE SEQUENCE [LARGE SCALE GENOMIC DNA]</scope>
    <source>
        <strain evidence="1 2">Ac Nc2</strain>
    </source>
</reference>
<protein>
    <submittedName>
        <fullName evidence="1">Uncharacterized protein</fullName>
    </submittedName>
</protein>